<reference evidence="6" key="1">
    <citation type="submission" date="2019-09" db="EMBL/GenBank/DDBJ databases">
        <title>Antimicrobial potential of Antarctic Bacteria.</title>
        <authorList>
            <person name="Benaud N."/>
            <person name="Edwards R.J."/>
            <person name="Ferrari B.C."/>
        </authorList>
    </citation>
    <scope>NUCLEOTIDE SEQUENCE [LARGE SCALE GENOMIC DNA]</scope>
    <source>
        <strain evidence="6">INR9</strain>
    </source>
</reference>
<keyword evidence="2" id="KW-0238">DNA-binding</keyword>
<dbReference type="GO" id="GO:0003700">
    <property type="term" value="F:DNA-binding transcription factor activity"/>
    <property type="evidence" value="ECO:0007669"/>
    <property type="project" value="InterPro"/>
</dbReference>
<dbReference type="RefSeq" id="WP_185275829.1">
    <property type="nucleotide sequence ID" value="NZ_CP043641.1"/>
</dbReference>
<organism evidence="5 6">
    <name type="scientific">Leifsonia shinshuensis</name>
    <dbReference type="NCBI Taxonomy" id="150026"/>
    <lineage>
        <taxon>Bacteria</taxon>
        <taxon>Bacillati</taxon>
        <taxon>Actinomycetota</taxon>
        <taxon>Actinomycetes</taxon>
        <taxon>Micrococcales</taxon>
        <taxon>Microbacteriaceae</taxon>
        <taxon>Leifsonia</taxon>
    </lineage>
</organism>
<evidence type="ECO:0000313" key="6">
    <source>
        <dbReference type="Proteomes" id="UP000515511"/>
    </source>
</evidence>
<dbReference type="PRINTS" id="PR00598">
    <property type="entry name" value="HTHMARR"/>
</dbReference>
<evidence type="ECO:0000256" key="2">
    <source>
        <dbReference type="ARBA" id="ARBA00023125"/>
    </source>
</evidence>
<sequence>MSSERPAAGEPSEVLAYLLKHAHQRLMALADTALAPHGLDRKEFGVLRVLAAGEPLSQQALAGLLGVDPTTMVAVLDALEDKGIVTRRPDPADRRRNQIALTARGQATNAAAEAAYAAAEREFLAPLAGAEGGELRRMLLALVAVEPPPSKGA</sequence>
<dbReference type="InterPro" id="IPR000835">
    <property type="entry name" value="HTH_MarR-typ"/>
</dbReference>
<gene>
    <name evidence="5" type="ORF">F1C12_15580</name>
</gene>
<evidence type="ECO:0000259" key="4">
    <source>
        <dbReference type="PROSITE" id="PS50995"/>
    </source>
</evidence>
<dbReference type="Pfam" id="PF12802">
    <property type="entry name" value="MarR_2"/>
    <property type="match status" value="1"/>
</dbReference>
<evidence type="ECO:0000256" key="1">
    <source>
        <dbReference type="ARBA" id="ARBA00023015"/>
    </source>
</evidence>
<dbReference type="GO" id="GO:0006950">
    <property type="term" value="P:response to stress"/>
    <property type="evidence" value="ECO:0007669"/>
    <property type="project" value="TreeGrafter"/>
</dbReference>
<name>A0A7G6YD28_9MICO</name>
<dbReference type="SUPFAM" id="SSF46785">
    <property type="entry name" value="Winged helix' DNA-binding domain"/>
    <property type="match status" value="1"/>
</dbReference>
<protein>
    <submittedName>
        <fullName evidence="5">Winged helix-turn-helix transcriptional regulator</fullName>
    </submittedName>
</protein>
<dbReference type="GO" id="GO:0003677">
    <property type="term" value="F:DNA binding"/>
    <property type="evidence" value="ECO:0007669"/>
    <property type="project" value="UniProtKB-KW"/>
</dbReference>
<dbReference type="EMBL" id="CP043641">
    <property type="protein sequence ID" value="QNE36393.1"/>
    <property type="molecule type" value="Genomic_DNA"/>
</dbReference>
<evidence type="ECO:0000313" key="5">
    <source>
        <dbReference type="EMBL" id="QNE36393.1"/>
    </source>
</evidence>
<feature type="domain" description="HTH marR-type" evidence="4">
    <location>
        <begin position="12"/>
        <end position="144"/>
    </location>
</feature>
<dbReference type="AlphaFoldDB" id="A0A7G6YD28"/>
<dbReference type="PANTHER" id="PTHR33164">
    <property type="entry name" value="TRANSCRIPTIONAL REGULATOR, MARR FAMILY"/>
    <property type="match status" value="1"/>
</dbReference>
<dbReference type="PANTHER" id="PTHR33164:SF64">
    <property type="entry name" value="TRANSCRIPTIONAL REGULATOR SLYA"/>
    <property type="match status" value="1"/>
</dbReference>
<dbReference type="Gene3D" id="1.10.10.10">
    <property type="entry name" value="Winged helix-like DNA-binding domain superfamily/Winged helix DNA-binding domain"/>
    <property type="match status" value="1"/>
</dbReference>
<keyword evidence="1" id="KW-0805">Transcription regulation</keyword>
<keyword evidence="3" id="KW-0804">Transcription</keyword>
<dbReference type="Proteomes" id="UP000515511">
    <property type="component" value="Chromosome"/>
</dbReference>
<dbReference type="InterPro" id="IPR036388">
    <property type="entry name" value="WH-like_DNA-bd_sf"/>
</dbReference>
<dbReference type="InterPro" id="IPR039422">
    <property type="entry name" value="MarR/SlyA-like"/>
</dbReference>
<dbReference type="PROSITE" id="PS50995">
    <property type="entry name" value="HTH_MARR_2"/>
    <property type="match status" value="1"/>
</dbReference>
<evidence type="ECO:0000256" key="3">
    <source>
        <dbReference type="ARBA" id="ARBA00023163"/>
    </source>
</evidence>
<accession>A0A7G6YD28</accession>
<dbReference type="InterPro" id="IPR036390">
    <property type="entry name" value="WH_DNA-bd_sf"/>
</dbReference>
<dbReference type="SMART" id="SM00347">
    <property type="entry name" value="HTH_MARR"/>
    <property type="match status" value="1"/>
</dbReference>
<dbReference type="KEGG" id="lse:F1C12_15580"/>
<proteinExistence type="predicted"/>